<dbReference type="PANTHER" id="PTHR11371">
    <property type="entry name" value="DEOXYRIBONUCLEASE"/>
    <property type="match status" value="1"/>
</dbReference>
<sequence>MRSFLPLFLFIFLSLSLGCKAFAQQPTPVLASAQSISLADLKAYPNKKEELQIITWNIQNLGRSKSDAEIAQMAAVLRHADVVAVQEVVAKDPAGAQAVARLADELNRTGAKWDYQVSLPTKSPSPYISERYAFLWKTHRVRLKRKAYLDQTLQDRVYREPFIGQFEDKISAKAFYVINFHARKYNDQPEREIKTMGDYSERLNTQALILAGDFNLTERHTVWNPFYKKGFNAALNKNPTTLKRKCQDGVYRNHAIDNMFFPSGIQKIKAASIDWVGSCDRLEQARTVSDHLPVWMHFKLE</sequence>
<feature type="chain" id="PRO_5046440957" evidence="4">
    <location>
        <begin position="24"/>
        <end position="301"/>
    </location>
</feature>
<keyword evidence="6" id="KW-0255">Endonuclease</keyword>
<comment type="similarity">
    <text evidence="1">Belongs to the DNase I family.</text>
</comment>
<dbReference type="EMBL" id="JBHULZ010000002">
    <property type="protein sequence ID" value="MFD2696434.1"/>
    <property type="molecule type" value="Genomic_DNA"/>
</dbReference>
<dbReference type="CDD" id="cd10283">
    <property type="entry name" value="MnuA_DNase1-like"/>
    <property type="match status" value="1"/>
</dbReference>
<evidence type="ECO:0000313" key="6">
    <source>
        <dbReference type="EMBL" id="MFD2696434.1"/>
    </source>
</evidence>
<dbReference type="Proteomes" id="UP001597357">
    <property type="component" value="Unassembled WGS sequence"/>
</dbReference>
<evidence type="ECO:0000256" key="1">
    <source>
        <dbReference type="ARBA" id="ARBA00007359"/>
    </source>
</evidence>
<dbReference type="Gene3D" id="3.60.10.10">
    <property type="entry name" value="Endonuclease/exonuclease/phosphatase"/>
    <property type="match status" value="1"/>
</dbReference>
<dbReference type="InterPro" id="IPR036691">
    <property type="entry name" value="Endo/exonu/phosph_ase_sf"/>
</dbReference>
<dbReference type="InterPro" id="IPR016202">
    <property type="entry name" value="DNase_I"/>
</dbReference>
<dbReference type="GO" id="GO:0004519">
    <property type="term" value="F:endonuclease activity"/>
    <property type="evidence" value="ECO:0007669"/>
    <property type="project" value="UniProtKB-KW"/>
</dbReference>
<dbReference type="PROSITE" id="PS51257">
    <property type="entry name" value="PROKAR_LIPOPROTEIN"/>
    <property type="match status" value="1"/>
</dbReference>
<evidence type="ECO:0000256" key="4">
    <source>
        <dbReference type="SAM" id="SignalP"/>
    </source>
</evidence>
<organism evidence="6 7">
    <name type="scientific">Mesonia sediminis</name>
    <dbReference type="NCBI Taxonomy" id="1703946"/>
    <lineage>
        <taxon>Bacteria</taxon>
        <taxon>Pseudomonadati</taxon>
        <taxon>Bacteroidota</taxon>
        <taxon>Flavobacteriia</taxon>
        <taxon>Flavobacteriales</taxon>
        <taxon>Flavobacteriaceae</taxon>
        <taxon>Mesonia</taxon>
    </lineage>
</organism>
<evidence type="ECO:0000259" key="5">
    <source>
        <dbReference type="Pfam" id="PF03372"/>
    </source>
</evidence>
<dbReference type="SMART" id="SM00476">
    <property type="entry name" value="DNaseIc"/>
    <property type="match status" value="1"/>
</dbReference>
<dbReference type="Pfam" id="PF03372">
    <property type="entry name" value="Exo_endo_phos"/>
    <property type="match status" value="1"/>
</dbReference>
<feature type="domain" description="Endonuclease/exonuclease/phosphatase" evidence="5">
    <location>
        <begin position="54"/>
        <end position="221"/>
    </location>
</feature>
<comment type="caution">
    <text evidence="6">The sequence shown here is derived from an EMBL/GenBank/DDBJ whole genome shotgun (WGS) entry which is preliminary data.</text>
</comment>
<dbReference type="InterPro" id="IPR005135">
    <property type="entry name" value="Endo/exonuclease/phosphatase"/>
</dbReference>
<name>A0ABW5SBC8_9FLAO</name>
<dbReference type="PANTHER" id="PTHR11371:SF31">
    <property type="entry name" value="EXTRACELLULAR NUCLEASE"/>
    <property type="match status" value="1"/>
</dbReference>
<evidence type="ECO:0000256" key="3">
    <source>
        <dbReference type="ARBA" id="ARBA00022801"/>
    </source>
</evidence>
<feature type="signal peptide" evidence="4">
    <location>
        <begin position="1"/>
        <end position="23"/>
    </location>
</feature>
<protein>
    <submittedName>
        <fullName evidence="6">Endonuclease/exonuclease/phosphatase family protein</fullName>
    </submittedName>
</protein>
<keyword evidence="3" id="KW-0378">Hydrolase</keyword>
<evidence type="ECO:0000256" key="2">
    <source>
        <dbReference type="ARBA" id="ARBA00022722"/>
    </source>
</evidence>
<dbReference type="RefSeq" id="WP_379042518.1">
    <property type="nucleotide sequence ID" value="NZ_JBHULZ010000002.1"/>
</dbReference>
<proteinExistence type="inferred from homology"/>
<keyword evidence="4" id="KW-0732">Signal</keyword>
<gene>
    <name evidence="6" type="ORF">ACFSQ0_00340</name>
</gene>
<keyword evidence="7" id="KW-1185">Reference proteome</keyword>
<keyword evidence="2" id="KW-0540">Nuclease</keyword>
<dbReference type="SUPFAM" id="SSF56219">
    <property type="entry name" value="DNase I-like"/>
    <property type="match status" value="1"/>
</dbReference>
<reference evidence="7" key="1">
    <citation type="journal article" date="2019" name="Int. J. Syst. Evol. Microbiol.">
        <title>The Global Catalogue of Microorganisms (GCM) 10K type strain sequencing project: providing services to taxonomists for standard genome sequencing and annotation.</title>
        <authorList>
            <consortium name="The Broad Institute Genomics Platform"/>
            <consortium name="The Broad Institute Genome Sequencing Center for Infectious Disease"/>
            <person name="Wu L."/>
            <person name="Ma J."/>
        </authorList>
    </citation>
    <scope>NUCLEOTIDE SEQUENCE [LARGE SCALE GENOMIC DNA]</scope>
    <source>
        <strain evidence="7">KCTC 42255</strain>
    </source>
</reference>
<evidence type="ECO:0000313" key="7">
    <source>
        <dbReference type="Proteomes" id="UP001597357"/>
    </source>
</evidence>
<accession>A0ABW5SBC8</accession>